<dbReference type="Gene3D" id="2.40.40.20">
    <property type="match status" value="1"/>
</dbReference>
<dbReference type="SUPFAM" id="SSF53706">
    <property type="entry name" value="Formate dehydrogenase/DMSO reductase, domains 1-3"/>
    <property type="match status" value="1"/>
</dbReference>
<dbReference type="RefSeq" id="WP_036559098.1">
    <property type="nucleotide sequence ID" value="NZ_JRNI01000022.1"/>
</dbReference>
<accession>A0A096AIT9</accession>
<evidence type="ECO:0000256" key="5">
    <source>
        <dbReference type="ARBA" id="ARBA00022729"/>
    </source>
</evidence>
<keyword evidence="2" id="KW-0004">4Fe-4S</keyword>
<dbReference type="SUPFAM" id="SSF50692">
    <property type="entry name" value="ADC-like"/>
    <property type="match status" value="1"/>
</dbReference>
<reference evidence="10 11" key="1">
    <citation type="submission" date="2014-07" db="EMBL/GenBank/DDBJ databases">
        <authorList>
            <person name="McCorrison J."/>
            <person name="Sanka R."/>
            <person name="Torralba M."/>
            <person name="Gillis M."/>
            <person name="Haft D.H."/>
            <person name="Methe B."/>
            <person name="Sutton G."/>
            <person name="Nelson K.E."/>
        </authorList>
    </citation>
    <scope>NUCLEOTIDE SEQUENCE [LARGE SCALE GENOMIC DNA]</scope>
    <source>
        <strain evidence="10 11">DNF00040</strain>
    </source>
</reference>
<dbReference type="SMART" id="SM00926">
    <property type="entry name" value="Molybdop_Fe4S4"/>
    <property type="match status" value="1"/>
</dbReference>
<dbReference type="InterPro" id="IPR037946">
    <property type="entry name" value="MopB_CT_Tetrathionate"/>
</dbReference>
<keyword evidence="7" id="KW-0408">Iron</keyword>
<evidence type="ECO:0000256" key="6">
    <source>
        <dbReference type="ARBA" id="ARBA00023002"/>
    </source>
</evidence>
<evidence type="ECO:0000259" key="9">
    <source>
        <dbReference type="PROSITE" id="PS51669"/>
    </source>
</evidence>
<dbReference type="Gene3D" id="3.30.200.210">
    <property type="match status" value="1"/>
</dbReference>
<evidence type="ECO:0000256" key="3">
    <source>
        <dbReference type="ARBA" id="ARBA00022505"/>
    </source>
</evidence>
<proteinExistence type="inferred from homology"/>
<dbReference type="EMBL" id="JRNI01000022">
    <property type="protein sequence ID" value="KGF30607.1"/>
    <property type="molecule type" value="Genomic_DNA"/>
</dbReference>
<evidence type="ECO:0000313" key="11">
    <source>
        <dbReference type="Proteomes" id="UP000029629"/>
    </source>
</evidence>
<gene>
    <name evidence="10" type="ORF">HMPREF2130_06090</name>
</gene>
<protein>
    <submittedName>
        <fullName evidence="10">Tetrathionate reductase subunit A</fullName>
    </submittedName>
</protein>
<keyword evidence="5" id="KW-0732">Signal</keyword>
<sequence length="1031" mass="113710">MKLKRREMIAAGGLAAGALGFSQTLSRMAHGMLAKKDPKEDKLNGYSHEPEYRVNKETGEITLNPKQQVSYTTCLGCTTICGVRVRIDKETGRVLRVGGNPFHPLAAANHLPYETSVKDSFIATSQHQELGQRNRATLCGRGNAVKEHHSSPFRVLQPLKRVGPRNSGKWEPISFEQLIREVAEGGDLFGEGHVKGFKELRDLKTPIKAEAPEFGPIANKVGVITSVNDGREALIRRFWNQSFGTQNFVRHGAWCGGSWRSGSGAVFGDHRAMPHAKPDMENAEFVIFIGTAPGATGNPFRRTGELIAKARTDGKMDYVIIDPVLSNADNRAAGDRSNWVPIIPGTDSALLMAMMRWIFENDRHNKDYLSCANPEYAESRGFPSYCSAAWLVIQEPSHPRYGKYLRGSDIGVEIEEEKRYGDDDPYIVLNEHNEFESAINLMSPAQLEAPEGLLLNGKDIKLKTALQLLKESAMRQTIEEASAYCGIPVPVIEGLADEFTSHGTNASIVAHGGMMSGNGFYNAFAVVTLNTLIGNLNTKGGFVMGGGGFRDASAGPRYNLVDFEGKVQPRGIPIGRNVPFERTSEFKRRKEAGEPLYPAPTQWYPNAPGLGTEWFASIANDYPYKLDALILWMCNPVYGIAGLKKKFEEQLLDPKKIPLIVSIDPFINETNCYADYIVPDSLLYESWGWVSPWNGVPTKTMAARWPVVEAAAAKTPSGQPIAVESFHIELAKYMGLPGFGKEGLKDADGNPVPLETAEDWYFRGGANIAYAGGKPVPDATDEDLLFSGVERMRADLESRLKPEEWRKIAYLYTRGGRFENADQAQDKNNPEWQKHRFSNVLWIWNENVGSSRNYLNGEHNWGTAQFREPHFSNGTPMREIYSEEDWPLLLVSFKSQLLSPYTIGTSLTILKPDNPMIIHPDDAKRFGLTTGQVAKVSTPGGAVEGTIIVYPGVMRGCVGIEHGFGHTELGGRAHQIGDHTWPDAPFIRAGVNINDIGLTDPTRNHENIWVDSVSGAVVRNGLPAKVEPIAG</sequence>
<dbReference type="GO" id="GO:0043546">
    <property type="term" value="F:molybdopterin cofactor binding"/>
    <property type="evidence" value="ECO:0007669"/>
    <property type="project" value="InterPro"/>
</dbReference>
<evidence type="ECO:0000313" key="10">
    <source>
        <dbReference type="EMBL" id="KGF30607.1"/>
    </source>
</evidence>
<evidence type="ECO:0000256" key="8">
    <source>
        <dbReference type="ARBA" id="ARBA00023014"/>
    </source>
</evidence>
<dbReference type="Gene3D" id="3.40.228.10">
    <property type="entry name" value="Dimethylsulfoxide Reductase, domain 2"/>
    <property type="match status" value="1"/>
</dbReference>
<dbReference type="CDD" id="cd02780">
    <property type="entry name" value="MopB_CT_Tetrathionate_Arsenate-R"/>
    <property type="match status" value="1"/>
</dbReference>
<evidence type="ECO:0000256" key="2">
    <source>
        <dbReference type="ARBA" id="ARBA00022485"/>
    </source>
</evidence>
<keyword evidence="6" id="KW-0560">Oxidoreductase</keyword>
<keyword evidence="3" id="KW-0500">Molybdenum</keyword>
<feature type="domain" description="4Fe-4S Mo/W bis-MGD-type" evidence="9">
    <location>
        <begin position="67"/>
        <end position="153"/>
    </location>
</feature>
<dbReference type="Pfam" id="PF01568">
    <property type="entry name" value="Molydop_binding"/>
    <property type="match status" value="1"/>
</dbReference>
<keyword evidence="11" id="KW-1185">Reference proteome</keyword>
<name>A0A096AIT9_9BURK</name>
<keyword evidence="8" id="KW-0411">Iron-sulfur</keyword>
<keyword evidence="4" id="KW-0479">Metal-binding</keyword>
<dbReference type="InterPro" id="IPR006657">
    <property type="entry name" value="MoPterin_dinucl-bd_dom"/>
</dbReference>
<evidence type="ECO:0000256" key="7">
    <source>
        <dbReference type="ARBA" id="ARBA00023004"/>
    </source>
</evidence>
<comment type="similarity">
    <text evidence="1">Belongs to the prokaryotic molybdopterin-containing oxidoreductase family.</text>
</comment>
<dbReference type="GO" id="GO:0016491">
    <property type="term" value="F:oxidoreductase activity"/>
    <property type="evidence" value="ECO:0007669"/>
    <property type="project" value="UniProtKB-KW"/>
</dbReference>
<dbReference type="InterPro" id="IPR009010">
    <property type="entry name" value="Asp_de-COase-like_dom_sf"/>
</dbReference>
<dbReference type="GO" id="GO:0046872">
    <property type="term" value="F:metal ion binding"/>
    <property type="evidence" value="ECO:0007669"/>
    <property type="project" value="UniProtKB-KW"/>
</dbReference>
<dbReference type="Gene3D" id="3.40.50.740">
    <property type="match status" value="1"/>
</dbReference>
<dbReference type="PANTHER" id="PTHR43742:SF9">
    <property type="entry name" value="TETRATHIONATE REDUCTASE SUBUNIT A"/>
    <property type="match status" value="1"/>
</dbReference>
<dbReference type="Proteomes" id="UP000029629">
    <property type="component" value="Unassembled WGS sequence"/>
</dbReference>
<dbReference type="InterPro" id="IPR006656">
    <property type="entry name" value="Mopterin_OxRdtase"/>
</dbReference>
<dbReference type="GO" id="GO:0051539">
    <property type="term" value="F:4 iron, 4 sulfur cluster binding"/>
    <property type="evidence" value="ECO:0007669"/>
    <property type="project" value="UniProtKB-KW"/>
</dbReference>
<dbReference type="InterPro" id="IPR050612">
    <property type="entry name" value="Prok_Mopterin_Oxidored"/>
</dbReference>
<dbReference type="OrthoDB" id="9796486at2"/>
<dbReference type="eggNOG" id="COG0243">
    <property type="taxonomic scope" value="Bacteria"/>
</dbReference>
<dbReference type="PROSITE" id="PS00551">
    <property type="entry name" value="MOLYBDOPTERIN_PROK_1"/>
    <property type="match status" value="1"/>
</dbReference>
<dbReference type="InterPro" id="IPR006963">
    <property type="entry name" value="Mopterin_OxRdtase_4Fe-4S_dom"/>
</dbReference>
<evidence type="ECO:0000256" key="4">
    <source>
        <dbReference type="ARBA" id="ARBA00022723"/>
    </source>
</evidence>
<organism evidence="10 11">
    <name type="scientific">Oligella urethralis DNF00040</name>
    <dbReference type="NCBI Taxonomy" id="1401065"/>
    <lineage>
        <taxon>Bacteria</taxon>
        <taxon>Pseudomonadati</taxon>
        <taxon>Pseudomonadota</taxon>
        <taxon>Betaproteobacteria</taxon>
        <taxon>Burkholderiales</taxon>
        <taxon>Alcaligenaceae</taxon>
        <taxon>Oligella</taxon>
    </lineage>
</organism>
<comment type="caution">
    <text evidence="10">The sequence shown here is derived from an EMBL/GenBank/DDBJ whole genome shotgun (WGS) entry which is preliminary data.</text>
</comment>
<evidence type="ECO:0000256" key="1">
    <source>
        <dbReference type="ARBA" id="ARBA00010312"/>
    </source>
</evidence>
<dbReference type="Pfam" id="PF00384">
    <property type="entry name" value="Molybdopterin"/>
    <property type="match status" value="1"/>
</dbReference>
<dbReference type="PANTHER" id="PTHR43742">
    <property type="entry name" value="TRIMETHYLAMINE-N-OXIDE REDUCTASE"/>
    <property type="match status" value="1"/>
</dbReference>
<dbReference type="PROSITE" id="PS51669">
    <property type="entry name" value="4FE4S_MOW_BIS_MGD"/>
    <property type="match status" value="1"/>
</dbReference>
<dbReference type="InterPro" id="IPR027467">
    <property type="entry name" value="MopterinOxRdtase_cofactor_BS"/>
</dbReference>
<dbReference type="AlphaFoldDB" id="A0A096AIT9"/>